<organism evidence="2">
    <name type="scientific">Candidatus Jorgensenbacteria bacterium GW2011_GWC1_48_8</name>
    <dbReference type="NCBI Taxonomy" id="1618666"/>
    <lineage>
        <taxon>Bacteria</taxon>
        <taxon>Candidatus Joergenseniibacteriota</taxon>
    </lineage>
</organism>
<keyword evidence="1" id="KW-0472">Membrane</keyword>
<comment type="caution">
    <text evidence="2">The sequence shown here is derived from an EMBL/GenBank/DDBJ whole genome shotgun (WGS) entry which is preliminary data.</text>
</comment>
<proteinExistence type="predicted"/>
<gene>
    <name evidence="2" type="ORF">UY32_C0001G0026</name>
</gene>
<sequence length="180" mass="20097">MLEEPAGGVCMWNTSTKLGLGLLIFGFAALAVSLYVFHPDQVWWVSTVLAGGTTLLGTYALLEGVEMPRQYRITFGIVPGQDSISDDQVVTFVPKAAVDRSLRSLAITLDALCDLEMRLLETRVLPAEMSKHSRKLRQVRRNMRTAKNAFWRAHALAKIFGHRTERSYKDYLPRSGVITG</sequence>
<feature type="transmembrane region" description="Helical" evidence="1">
    <location>
        <begin position="43"/>
        <end position="62"/>
    </location>
</feature>
<feature type="transmembrane region" description="Helical" evidence="1">
    <location>
        <begin position="18"/>
        <end position="37"/>
    </location>
</feature>
<keyword evidence="1" id="KW-1133">Transmembrane helix</keyword>
<protein>
    <submittedName>
        <fullName evidence="2">Uncharacterized protein</fullName>
    </submittedName>
</protein>
<name>A0A0G1UZ92_9BACT</name>
<reference evidence="2" key="1">
    <citation type="journal article" date="2015" name="Nature">
        <title>rRNA introns, odd ribosomes, and small enigmatic genomes across a large radiation of phyla.</title>
        <authorList>
            <person name="Brown C.T."/>
            <person name="Hug L.A."/>
            <person name="Thomas B.C."/>
            <person name="Sharon I."/>
            <person name="Castelle C.J."/>
            <person name="Singh A."/>
            <person name="Wilkins M.J."/>
            <person name="Williams K.H."/>
            <person name="Banfield J.F."/>
        </authorList>
    </citation>
    <scope>NUCLEOTIDE SEQUENCE [LARGE SCALE GENOMIC DNA]</scope>
</reference>
<dbReference type="Proteomes" id="UP000034600">
    <property type="component" value="Unassembled WGS sequence"/>
</dbReference>
<dbReference type="AlphaFoldDB" id="A0A0G1UZ92"/>
<evidence type="ECO:0000256" key="1">
    <source>
        <dbReference type="SAM" id="Phobius"/>
    </source>
</evidence>
<evidence type="ECO:0000313" key="2">
    <source>
        <dbReference type="EMBL" id="KKU99391.1"/>
    </source>
</evidence>
<accession>A0A0G1UZ92</accession>
<keyword evidence="1" id="KW-0812">Transmembrane</keyword>
<dbReference type="EMBL" id="LCPO01000001">
    <property type="protein sequence ID" value="KKU99391.1"/>
    <property type="molecule type" value="Genomic_DNA"/>
</dbReference>